<dbReference type="AlphaFoldDB" id="A0ABD0L1A2"/>
<proteinExistence type="predicted"/>
<sequence length="78" mass="8331">MTAAQTGNIRESSFSWLDLQDLSHTPASVLLSPVCYRAQEVRAQAYVTTVCVTSHTETGSGYVEVVSVVSCRDGVHAG</sequence>
<keyword evidence="2" id="KW-1185">Reference proteome</keyword>
<accession>A0ABD0L1A2</accession>
<evidence type="ECO:0000313" key="1">
    <source>
        <dbReference type="EMBL" id="KAK7493078.1"/>
    </source>
</evidence>
<reference evidence="1 2" key="1">
    <citation type="journal article" date="2023" name="Sci. Data">
        <title>Genome assembly of the Korean intertidal mud-creeper Batillaria attramentaria.</title>
        <authorList>
            <person name="Patra A.K."/>
            <person name="Ho P.T."/>
            <person name="Jun S."/>
            <person name="Lee S.J."/>
            <person name="Kim Y."/>
            <person name="Won Y.J."/>
        </authorList>
    </citation>
    <scope>NUCLEOTIDE SEQUENCE [LARGE SCALE GENOMIC DNA]</scope>
    <source>
        <strain evidence="1">Wonlab-2016</strain>
    </source>
</reference>
<evidence type="ECO:0000313" key="2">
    <source>
        <dbReference type="Proteomes" id="UP001519460"/>
    </source>
</evidence>
<dbReference type="Proteomes" id="UP001519460">
    <property type="component" value="Unassembled WGS sequence"/>
</dbReference>
<gene>
    <name evidence="1" type="ORF">BaRGS_00015599</name>
</gene>
<name>A0ABD0L1A2_9CAEN</name>
<dbReference type="EMBL" id="JACVVK020000096">
    <property type="protein sequence ID" value="KAK7493078.1"/>
    <property type="molecule type" value="Genomic_DNA"/>
</dbReference>
<protein>
    <submittedName>
        <fullName evidence="1">Uncharacterized protein</fullName>
    </submittedName>
</protein>
<organism evidence="1 2">
    <name type="scientific">Batillaria attramentaria</name>
    <dbReference type="NCBI Taxonomy" id="370345"/>
    <lineage>
        <taxon>Eukaryota</taxon>
        <taxon>Metazoa</taxon>
        <taxon>Spiralia</taxon>
        <taxon>Lophotrochozoa</taxon>
        <taxon>Mollusca</taxon>
        <taxon>Gastropoda</taxon>
        <taxon>Caenogastropoda</taxon>
        <taxon>Sorbeoconcha</taxon>
        <taxon>Cerithioidea</taxon>
        <taxon>Batillariidae</taxon>
        <taxon>Batillaria</taxon>
    </lineage>
</organism>
<comment type="caution">
    <text evidence="1">The sequence shown here is derived from an EMBL/GenBank/DDBJ whole genome shotgun (WGS) entry which is preliminary data.</text>
</comment>